<dbReference type="RefSeq" id="WP_097205521.1">
    <property type="nucleotide sequence ID" value="NZ_JACHXB010000003.1"/>
</dbReference>
<accession>A0A285E941</accession>
<protein>
    <submittedName>
        <fullName evidence="1">Uncharacterized protein</fullName>
    </submittedName>
</protein>
<dbReference type="EMBL" id="OBDO01000002">
    <property type="protein sequence ID" value="SNX95545.1"/>
    <property type="molecule type" value="Genomic_DNA"/>
</dbReference>
<proteinExistence type="predicted"/>
<dbReference type="AlphaFoldDB" id="A0A285E941"/>
<keyword evidence="2" id="KW-1185">Reference proteome</keyword>
<sequence length="247" mass="26119">MQFAGWADGRAGSESDVSAGTWVAEAVGPSSEHVVGGLVPPVFAAYARVFHPAARYAGLHDVDVSWTEVAAANRTVAHPAMEWGSITGAMEFLTEADQSPLWDGAPAMGHLPVAVATRLADVLARHTTTPEDCWFGVWSGFGYAVADRPTLDLPGREHWLLRGPIGLAAANLAPEPAEQSANLWWPADRAWFVATDIDLVATYVGGSQACIADVVAAEGLEVAEVSPNQRVTWDADTVNPLPVDAPD</sequence>
<name>A0A285E941_9ACTN</name>
<organism evidence="1 2">
    <name type="scientific">Geodermatophilus sabuli</name>
    <dbReference type="NCBI Taxonomy" id="1564158"/>
    <lineage>
        <taxon>Bacteria</taxon>
        <taxon>Bacillati</taxon>
        <taxon>Actinomycetota</taxon>
        <taxon>Actinomycetes</taxon>
        <taxon>Geodermatophilales</taxon>
        <taxon>Geodermatophilaceae</taxon>
        <taxon>Geodermatophilus</taxon>
    </lineage>
</organism>
<evidence type="ECO:0000313" key="2">
    <source>
        <dbReference type="Proteomes" id="UP000219514"/>
    </source>
</evidence>
<gene>
    <name evidence="1" type="ORF">SAMN06893097_102245</name>
</gene>
<reference evidence="1 2" key="1">
    <citation type="submission" date="2017-09" db="EMBL/GenBank/DDBJ databases">
        <authorList>
            <person name="Ehlers B."/>
            <person name="Leendertz F.H."/>
        </authorList>
    </citation>
    <scope>NUCLEOTIDE SEQUENCE [LARGE SCALE GENOMIC DNA]</scope>
    <source>
        <strain evidence="1 2">DSM 46844</strain>
    </source>
</reference>
<evidence type="ECO:0000313" key="1">
    <source>
        <dbReference type="EMBL" id="SNX95545.1"/>
    </source>
</evidence>
<dbReference type="Proteomes" id="UP000219514">
    <property type="component" value="Unassembled WGS sequence"/>
</dbReference>
<dbReference type="OrthoDB" id="2426596at2"/>